<evidence type="ECO:0008006" key="4">
    <source>
        <dbReference type="Google" id="ProtNLM"/>
    </source>
</evidence>
<feature type="chain" id="PRO_5016611753" description="Secreted protein" evidence="1">
    <location>
        <begin position="20"/>
        <end position="73"/>
    </location>
</feature>
<proteinExistence type="predicted"/>
<dbReference type="EMBL" id="JOJR01000124">
    <property type="protein sequence ID" value="RCN44611.1"/>
    <property type="molecule type" value="Genomic_DNA"/>
</dbReference>
<evidence type="ECO:0000313" key="2">
    <source>
        <dbReference type="EMBL" id="RCN44611.1"/>
    </source>
</evidence>
<keyword evidence="3" id="KW-1185">Reference proteome</keyword>
<comment type="caution">
    <text evidence="2">The sequence shown here is derived from an EMBL/GenBank/DDBJ whole genome shotgun (WGS) entry which is preliminary data.</text>
</comment>
<dbReference type="Proteomes" id="UP000252519">
    <property type="component" value="Unassembled WGS sequence"/>
</dbReference>
<protein>
    <recommendedName>
        <fullName evidence="4">Secreted protein</fullName>
    </recommendedName>
</protein>
<dbReference type="AlphaFoldDB" id="A0A368GJP4"/>
<accession>A0A368GJP4</accession>
<gene>
    <name evidence="2" type="ORF">ANCCAN_09361</name>
</gene>
<evidence type="ECO:0000313" key="3">
    <source>
        <dbReference type="Proteomes" id="UP000252519"/>
    </source>
</evidence>
<reference evidence="2 3" key="1">
    <citation type="submission" date="2014-10" db="EMBL/GenBank/DDBJ databases">
        <title>Draft genome of the hookworm Ancylostoma caninum.</title>
        <authorList>
            <person name="Mitreva M."/>
        </authorList>
    </citation>
    <scope>NUCLEOTIDE SEQUENCE [LARGE SCALE GENOMIC DNA]</scope>
    <source>
        <strain evidence="2 3">Baltimore</strain>
    </source>
</reference>
<organism evidence="2 3">
    <name type="scientific">Ancylostoma caninum</name>
    <name type="common">Dog hookworm</name>
    <dbReference type="NCBI Taxonomy" id="29170"/>
    <lineage>
        <taxon>Eukaryota</taxon>
        <taxon>Metazoa</taxon>
        <taxon>Ecdysozoa</taxon>
        <taxon>Nematoda</taxon>
        <taxon>Chromadorea</taxon>
        <taxon>Rhabditida</taxon>
        <taxon>Rhabditina</taxon>
        <taxon>Rhabditomorpha</taxon>
        <taxon>Strongyloidea</taxon>
        <taxon>Ancylostomatidae</taxon>
        <taxon>Ancylostomatinae</taxon>
        <taxon>Ancylostoma</taxon>
    </lineage>
</organism>
<feature type="signal peptide" evidence="1">
    <location>
        <begin position="1"/>
        <end position="19"/>
    </location>
</feature>
<evidence type="ECO:0000256" key="1">
    <source>
        <dbReference type="SAM" id="SignalP"/>
    </source>
</evidence>
<keyword evidence="1" id="KW-0732">Signal</keyword>
<sequence>MVISFLSFILLFIPNITFLLDKSLFKVVSVLDTMSRKPNEKKVYQCTTIQEHSRGMHLTERDGRRTLPFTMVM</sequence>
<name>A0A368GJP4_ANCCA</name>